<feature type="compositionally biased region" description="Acidic residues" evidence="2">
    <location>
        <begin position="337"/>
        <end position="349"/>
    </location>
</feature>
<dbReference type="GO" id="GO:0000387">
    <property type="term" value="P:spliceosomal snRNP assembly"/>
    <property type="evidence" value="ECO:0007669"/>
    <property type="project" value="InterPro"/>
</dbReference>
<gene>
    <name evidence="3" type="ORF">P154DRAFT_517236</name>
</gene>
<evidence type="ECO:0000256" key="1">
    <source>
        <dbReference type="SAM" id="Coils"/>
    </source>
</evidence>
<evidence type="ECO:0000313" key="4">
    <source>
        <dbReference type="Proteomes" id="UP000799779"/>
    </source>
</evidence>
<feature type="compositionally biased region" description="Basic and acidic residues" evidence="2">
    <location>
        <begin position="13"/>
        <end position="25"/>
    </location>
</feature>
<organism evidence="3 4">
    <name type="scientific">Amniculicola lignicola CBS 123094</name>
    <dbReference type="NCBI Taxonomy" id="1392246"/>
    <lineage>
        <taxon>Eukaryota</taxon>
        <taxon>Fungi</taxon>
        <taxon>Dikarya</taxon>
        <taxon>Ascomycota</taxon>
        <taxon>Pezizomycotina</taxon>
        <taxon>Dothideomycetes</taxon>
        <taxon>Pleosporomycetidae</taxon>
        <taxon>Pleosporales</taxon>
        <taxon>Amniculicolaceae</taxon>
        <taxon>Amniculicola</taxon>
    </lineage>
</organism>
<dbReference type="Gene3D" id="1.20.58.1070">
    <property type="match status" value="1"/>
</dbReference>
<feature type="coiled-coil region" evidence="1">
    <location>
        <begin position="451"/>
        <end position="478"/>
    </location>
</feature>
<dbReference type="Proteomes" id="UP000799779">
    <property type="component" value="Unassembled WGS sequence"/>
</dbReference>
<dbReference type="OrthoDB" id="428895at2759"/>
<dbReference type="InterPro" id="IPR035426">
    <property type="entry name" value="Gemin2/Brr1"/>
</dbReference>
<dbReference type="AlphaFoldDB" id="A0A6A5X3U8"/>
<sequence length="576" mass="64456">MAAVRPNKATTKNGEKYNKLTRPDDYIASLNGTTLPPSLPPAFTRPAKRQYDSDSDSSFVRTDDERDLKRARIQNGEDVPNDSQKTHTKRKPNNNADDYGPRTLIEVPSIDEDGGYASDDPDYQVYAYLRDVRTEASSIPALLVAPREVREDGTDRSMDNEGHGDFGTVYQDGTFVARELSPATSSTSSDEQTMQDIYSAKLLRRYKVLRQKLESATYKDLRKHMEVNPGNCTDKPPPSNRYEWRKTLDRHPPTPAQLCQMDDFATIRGIEYCTTTFGRFEKITKAKSTWIWALLAKVPDVGALSTWQVGKIRDLAVTARNFGDGIQNGVKRHREQDSDEDEEDFSEDADVEVVPDVDCESGVDKEIMLRGSVDVAHVDVFAVSDDEEDGEAVADGVTTKQAEDGRVETISKSGETALDNMPEPQIVSPPQQNNTADTDSLSDVEMDISSDEEGEVKEDEAEETLEEAKARLLAQLGNRLKSRPQKCFKKVVFPSRAEAEMHLAQTRNQQDHALPPLKLESPPEEQTQDTVAGAKPDQNDDFGFDLNTRVTIDMIITIAAECYGQKDLLQYRSKWI</sequence>
<protein>
    <submittedName>
        <fullName evidence="3">Uncharacterized protein</fullName>
    </submittedName>
</protein>
<feature type="region of interest" description="Disordered" evidence="2">
    <location>
        <begin position="1"/>
        <end position="102"/>
    </location>
</feature>
<evidence type="ECO:0000256" key="2">
    <source>
        <dbReference type="SAM" id="MobiDB-lite"/>
    </source>
</evidence>
<dbReference type="EMBL" id="ML977557">
    <property type="protein sequence ID" value="KAF2007556.1"/>
    <property type="molecule type" value="Genomic_DNA"/>
</dbReference>
<evidence type="ECO:0000313" key="3">
    <source>
        <dbReference type="EMBL" id="KAF2007556.1"/>
    </source>
</evidence>
<feature type="compositionally biased region" description="Basic and acidic residues" evidence="2">
    <location>
        <begin position="61"/>
        <end position="70"/>
    </location>
</feature>
<feature type="region of interest" description="Disordered" evidence="2">
    <location>
        <begin position="328"/>
        <end position="349"/>
    </location>
</feature>
<feature type="region of interest" description="Disordered" evidence="2">
    <location>
        <begin position="505"/>
        <end position="540"/>
    </location>
</feature>
<keyword evidence="4" id="KW-1185">Reference proteome</keyword>
<feature type="region of interest" description="Disordered" evidence="2">
    <location>
        <begin position="415"/>
        <end position="441"/>
    </location>
</feature>
<dbReference type="Pfam" id="PF04938">
    <property type="entry name" value="SIP1"/>
    <property type="match status" value="1"/>
</dbReference>
<name>A0A6A5X3U8_9PLEO</name>
<proteinExistence type="predicted"/>
<reference evidence="3" key="1">
    <citation type="journal article" date="2020" name="Stud. Mycol.">
        <title>101 Dothideomycetes genomes: a test case for predicting lifestyles and emergence of pathogens.</title>
        <authorList>
            <person name="Haridas S."/>
            <person name="Albert R."/>
            <person name="Binder M."/>
            <person name="Bloem J."/>
            <person name="Labutti K."/>
            <person name="Salamov A."/>
            <person name="Andreopoulos B."/>
            <person name="Baker S."/>
            <person name="Barry K."/>
            <person name="Bills G."/>
            <person name="Bluhm B."/>
            <person name="Cannon C."/>
            <person name="Castanera R."/>
            <person name="Culley D."/>
            <person name="Daum C."/>
            <person name="Ezra D."/>
            <person name="Gonzalez J."/>
            <person name="Henrissat B."/>
            <person name="Kuo A."/>
            <person name="Liang C."/>
            <person name="Lipzen A."/>
            <person name="Lutzoni F."/>
            <person name="Magnuson J."/>
            <person name="Mondo S."/>
            <person name="Nolan M."/>
            <person name="Ohm R."/>
            <person name="Pangilinan J."/>
            <person name="Park H.-J."/>
            <person name="Ramirez L."/>
            <person name="Alfaro M."/>
            <person name="Sun H."/>
            <person name="Tritt A."/>
            <person name="Yoshinaga Y."/>
            <person name="Zwiers L.-H."/>
            <person name="Turgeon B."/>
            <person name="Goodwin S."/>
            <person name="Spatafora J."/>
            <person name="Crous P."/>
            <person name="Grigoriev I."/>
        </authorList>
    </citation>
    <scope>NUCLEOTIDE SEQUENCE</scope>
    <source>
        <strain evidence="3">CBS 123094</strain>
    </source>
</reference>
<accession>A0A6A5X3U8</accession>
<keyword evidence="1" id="KW-0175">Coiled coil</keyword>
<feature type="compositionally biased region" description="Polar residues" evidence="2">
    <location>
        <begin position="428"/>
        <end position="439"/>
    </location>
</feature>